<feature type="region of interest" description="Disordered" evidence="1">
    <location>
        <begin position="330"/>
        <end position="356"/>
    </location>
</feature>
<gene>
    <name evidence="2" type="ORF">M427DRAFT_51393</name>
</gene>
<evidence type="ECO:0000313" key="2">
    <source>
        <dbReference type="EMBL" id="KXS21115.1"/>
    </source>
</evidence>
<sequence length="569" mass="62259">MRRRGGLNAKERLETREYALGARRRRDLWLGGLLLTSSGRISVATAEGHRRHPPSESAFSPHLLSRQSSSGIVNRTAVPGVISDSDSSSIGLACTLDEDCVRARQDGTFDRSSYCDELSATCVALGSVDSPCLTNSQCVSNTYCYSGFCSLPNTRTTLPVWVFVFPVLTGILLLLVIVLFYTWVRGIGIFRKVGPAQLPTITLHTTKPSAPDLMDFWHGARSPFGDDRRPKSPSSTLPRPHDVPEVAKGFSQEIKPSPLRRLIEVQRKSSVPEVTFIPDTIPGEEATPAKRAASKDGTRPIAILADGDVPKANGALLTYAEFSGNGKIPPSPPASSGVMPATPSWSFDRRTNDSDSWVGEDARELYDYPEYETSGGPAGLGLKATMLFQQHPRTGDHGRIQSYAPLYREQSYQTDGMHEMYPSIGSGYGAGPSSGPLGVQDNVRGDNGHSYRIGGDGRTIYVPYDVDGSHMVRRVRMPMQTSGVRRPPPSAANGVMVGRDPPTLPPSHDLDPPRNPPERVYIEERRRMAGSADEIDTVYASAYGAEEIPPLTTPDGRWRWDGRHWMLQR</sequence>
<proteinExistence type="predicted"/>
<dbReference type="AlphaFoldDB" id="A0A139AXC7"/>
<dbReference type="Proteomes" id="UP000070544">
    <property type="component" value="Unassembled WGS sequence"/>
</dbReference>
<protein>
    <submittedName>
        <fullName evidence="2">Uncharacterized protein</fullName>
    </submittedName>
</protein>
<organism evidence="2 3">
    <name type="scientific">Gonapodya prolifera (strain JEL478)</name>
    <name type="common">Monoblepharis prolifera</name>
    <dbReference type="NCBI Taxonomy" id="1344416"/>
    <lineage>
        <taxon>Eukaryota</taxon>
        <taxon>Fungi</taxon>
        <taxon>Fungi incertae sedis</taxon>
        <taxon>Chytridiomycota</taxon>
        <taxon>Chytridiomycota incertae sedis</taxon>
        <taxon>Monoblepharidomycetes</taxon>
        <taxon>Monoblepharidales</taxon>
        <taxon>Gonapodyaceae</taxon>
        <taxon>Gonapodya</taxon>
    </lineage>
</organism>
<name>A0A139AXC7_GONPJ</name>
<accession>A0A139AXC7</accession>
<feature type="region of interest" description="Disordered" evidence="1">
    <location>
        <begin position="223"/>
        <end position="250"/>
    </location>
</feature>
<keyword evidence="3" id="KW-1185">Reference proteome</keyword>
<evidence type="ECO:0000256" key="1">
    <source>
        <dbReference type="SAM" id="MobiDB-lite"/>
    </source>
</evidence>
<evidence type="ECO:0000313" key="3">
    <source>
        <dbReference type="Proteomes" id="UP000070544"/>
    </source>
</evidence>
<dbReference type="EMBL" id="KQ965733">
    <property type="protein sequence ID" value="KXS21115.1"/>
    <property type="molecule type" value="Genomic_DNA"/>
</dbReference>
<reference evidence="2 3" key="1">
    <citation type="journal article" date="2015" name="Genome Biol. Evol.">
        <title>Phylogenomic analyses indicate that early fungi evolved digesting cell walls of algal ancestors of land plants.</title>
        <authorList>
            <person name="Chang Y."/>
            <person name="Wang S."/>
            <person name="Sekimoto S."/>
            <person name="Aerts A.L."/>
            <person name="Choi C."/>
            <person name="Clum A."/>
            <person name="LaButti K.M."/>
            <person name="Lindquist E.A."/>
            <person name="Yee Ngan C."/>
            <person name="Ohm R.A."/>
            <person name="Salamov A.A."/>
            <person name="Grigoriev I.V."/>
            <person name="Spatafora J.W."/>
            <person name="Berbee M.L."/>
        </authorList>
    </citation>
    <scope>NUCLEOTIDE SEQUENCE [LARGE SCALE GENOMIC DNA]</scope>
    <source>
        <strain evidence="2 3">JEL478</strain>
    </source>
</reference>
<feature type="region of interest" description="Disordered" evidence="1">
    <location>
        <begin position="480"/>
        <end position="516"/>
    </location>
</feature>